<dbReference type="InterPro" id="IPR055104">
    <property type="entry name" value="CNOT1_1st"/>
</dbReference>
<dbReference type="GO" id="GO:0000932">
    <property type="term" value="C:P-body"/>
    <property type="evidence" value="ECO:0007669"/>
    <property type="project" value="TreeGrafter"/>
</dbReference>
<reference evidence="2" key="1">
    <citation type="submission" date="2023-01" db="EMBL/GenBank/DDBJ databases">
        <title>Genome assembly of the deep-sea coral Lophelia pertusa.</title>
        <authorList>
            <person name="Herrera S."/>
            <person name="Cordes E."/>
        </authorList>
    </citation>
    <scope>NUCLEOTIDE SEQUENCE</scope>
    <source>
        <strain evidence="2">USNM1676648</strain>
        <tissue evidence="2">Polyp</tissue>
    </source>
</reference>
<proteinExistence type="predicted"/>
<gene>
    <name evidence="2" type="primary">CNOT1_1</name>
    <name evidence="2" type="ORF">OS493_030348</name>
</gene>
<dbReference type="GO" id="GO:0030015">
    <property type="term" value="C:CCR4-NOT core complex"/>
    <property type="evidence" value="ECO:0007669"/>
    <property type="project" value="InterPro"/>
</dbReference>
<organism evidence="2 3">
    <name type="scientific">Desmophyllum pertusum</name>
    <dbReference type="NCBI Taxonomy" id="174260"/>
    <lineage>
        <taxon>Eukaryota</taxon>
        <taxon>Metazoa</taxon>
        <taxon>Cnidaria</taxon>
        <taxon>Anthozoa</taxon>
        <taxon>Hexacorallia</taxon>
        <taxon>Scleractinia</taxon>
        <taxon>Caryophylliina</taxon>
        <taxon>Caryophylliidae</taxon>
        <taxon>Desmophyllum</taxon>
    </lineage>
</organism>
<evidence type="ECO:0000259" key="1">
    <source>
        <dbReference type="Pfam" id="PF22940"/>
    </source>
</evidence>
<dbReference type="Proteomes" id="UP001163046">
    <property type="component" value="Unassembled WGS sequence"/>
</dbReference>
<dbReference type="OrthoDB" id="1933107at2759"/>
<dbReference type="GO" id="GO:0060090">
    <property type="term" value="F:molecular adaptor activity"/>
    <property type="evidence" value="ECO:0007669"/>
    <property type="project" value="TreeGrafter"/>
</dbReference>
<keyword evidence="3" id="KW-1185">Reference proteome</keyword>
<accession>A0A9X0D1A9</accession>
<dbReference type="PANTHER" id="PTHR13162:SF8">
    <property type="entry name" value="CCR4-NOT TRANSCRIPTION COMPLEX SUBUNIT 1"/>
    <property type="match status" value="1"/>
</dbReference>
<evidence type="ECO:0000313" key="3">
    <source>
        <dbReference type="Proteomes" id="UP001163046"/>
    </source>
</evidence>
<name>A0A9X0D1A9_9CNID</name>
<dbReference type="PANTHER" id="PTHR13162">
    <property type="entry name" value="CCR4-NOT TRANSCRIPTION COMPLEX"/>
    <property type="match status" value="1"/>
</dbReference>
<dbReference type="GO" id="GO:0017148">
    <property type="term" value="P:negative regulation of translation"/>
    <property type="evidence" value="ECO:0007669"/>
    <property type="project" value="InterPro"/>
</dbReference>
<feature type="domain" description="CCR4-NOT transcription complex subunit 1 N-terminal" evidence="1">
    <location>
        <begin position="7"/>
        <end position="148"/>
    </location>
</feature>
<comment type="caution">
    <text evidence="2">The sequence shown here is derived from an EMBL/GenBank/DDBJ whole genome shotgun (WGS) entry which is preliminary data.</text>
</comment>
<dbReference type="AlphaFoldDB" id="A0A9X0D1A9"/>
<dbReference type="GO" id="GO:0000288">
    <property type="term" value="P:nuclear-transcribed mRNA catabolic process, deadenylation-dependent decay"/>
    <property type="evidence" value="ECO:0007669"/>
    <property type="project" value="TreeGrafter"/>
</dbReference>
<protein>
    <submittedName>
        <fullName evidence="2">CCR4-NOT transcription complex subunit 1</fullName>
    </submittedName>
</protein>
<dbReference type="EMBL" id="MU825905">
    <property type="protein sequence ID" value="KAJ7383190.1"/>
    <property type="molecule type" value="Genomic_DNA"/>
</dbReference>
<sequence>MLVSKPNFSSILCYAIETPEHKQRTLRPSSQLLPNISRILKLNKVQEVIFGLSLLSSSNEELKNHAGQFVKHKLPDLLRSYVDADVGGVQEGGLTDVAIEVLHRLLSHVIHGPREQVGVGDDQVSAFLETLKKDFPKERVPVVLAPLLYPETQDISPDNLIPEPSTPSKIVMEDDLADLMQEIGYSSCSSVEDCRGTLVQFGVQDITPAAVARVLGKKSTYEFSFFLLFGLPYSSLDN</sequence>
<evidence type="ECO:0000313" key="2">
    <source>
        <dbReference type="EMBL" id="KAJ7383190.1"/>
    </source>
</evidence>
<dbReference type="Pfam" id="PF22940">
    <property type="entry name" value="CNOT1_1st"/>
    <property type="match status" value="1"/>
</dbReference>
<dbReference type="InterPro" id="IPR040398">
    <property type="entry name" value="Not1"/>
</dbReference>